<dbReference type="GO" id="GO:0046872">
    <property type="term" value="F:metal ion binding"/>
    <property type="evidence" value="ECO:0007669"/>
    <property type="project" value="UniProtKB-KW"/>
</dbReference>
<name>A0A382PYU1_9ZZZZ</name>
<gene>
    <name evidence="3" type="ORF">METZ01_LOCUS330824</name>
</gene>
<dbReference type="PANTHER" id="PTHR20883:SF15">
    <property type="entry name" value="PHYTANOYL-COA DIOXYGENASE DOMAIN-CONTAINING PROTEIN 1"/>
    <property type="match status" value="1"/>
</dbReference>
<evidence type="ECO:0008006" key="4">
    <source>
        <dbReference type="Google" id="ProtNLM"/>
    </source>
</evidence>
<dbReference type="Gene3D" id="2.60.120.620">
    <property type="entry name" value="q2cbj1_9rhob like domain"/>
    <property type="match status" value="1"/>
</dbReference>
<dbReference type="SUPFAM" id="SSF51197">
    <property type="entry name" value="Clavaminate synthase-like"/>
    <property type="match status" value="1"/>
</dbReference>
<sequence>QIMNDEEKYLFDLNGYLVIKNVLASDEIALCNQSVDQHADQIRERVGELSLSGGSEPLKGVTGRGDLGGMLGWEKPWSQPFRELLAHPKIVPYLNEILGVGFRMDHNPGLITMRKGAEGHVFHGSSGPSFDPNQYYIFKNGKMHCGLTVVAWQFSDVNPNDGGLCLIPSSHKCNFSCPQSMKQHQKYQEHIRQITCKAGDVVIFTEAVTHGTLPWKADHQRRSLLFRYSPGNLAYAGSYHPSWPESYLQDLTAEQLSVLEPPYHTRLNRPILDNQGKKI</sequence>
<dbReference type="InterPro" id="IPR008775">
    <property type="entry name" value="Phytyl_CoA_dOase-like"/>
</dbReference>
<dbReference type="Pfam" id="PF05721">
    <property type="entry name" value="PhyH"/>
    <property type="match status" value="1"/>
</dbReference>
<evidence type="ECO:0000256" key="1">
    <source>
        <dbReference type="ARBA" id="ARBA00022723"/>
    </source>
</evidence>
<accession>A0A382PYU1</accession>
<evidence type="ECO:0000256" key="2">
    <source>
        <dbReference type="ARBA" id="ARBA00023004"/>
    </source>
</evidence>
<organism evidence="3">
    <name type="scientific">marine metagenome</name>
    <dbReference type="NCBI Taxonomy" id="408172"/>
    <lineage>
        <taxon>unclassified sequences</taxon>
        <taxon>metagenomes</taxon>
        <taxon>ecological metagenomes</taxon>
    </lineage>
</organism>
<dbReference type="EMBL" id="UINC01110455">
    <property type="protein sequence ID" value="SVC77970.1"/>
    <property type="molecule type" value="Genomic_DNA"/>
</dbReference>
<proteinExistence type="predicted"/>
<dbReference type="AlphaFoldDB" id="A0A382PYU1"/>
<reference evidence="3" key="1">
    <citation type="submission" date="2018-05" db="EMBL/GenBank/DDBJ databases">
        <authorList>
            <person name="Lanie J.A."/>
            <person name="Ng W.-L."/>
            <person name="Kazmierczak K.M."/>
            <person name="Andrzejewski T.M."/>
            <person name="Davidsen T.M."/>
            <person name="Wayne K.J."/>
            <person name="Tettelin H."/>
            <person name="Glass J.I."/>
            <person name="Rusch D."/>
            <person name="Podicherti R."/>
            <person name="Tsui H.-C.T."/>
            <person name="Winkler M.E."/>
        </authorList>
    </citation>
    <scope>NUCLEOTIDE SEQUENCE</scope>
</reference>
<keyword evidence="2" id="KW-0408">Iron</keyword>
<protein>
    <recommendedName>
        <fullName evidence="4">Mitomycin antibiotics/polyketide fumonisin biosynthesis protein</fullName>
    </recommendedName>
</protein>
<dbReference type="PANTHER" id="PTHR20883">
    <property type="entry name" value="PHYTANOYL-COA DIOXYGENASE DOMAIN CONTAINING 1"/>
    <property type="match status" value="1"/>
</dbReference>
<evidence type="ECO:0000313" key="3">
    <source>
        <dbReference type="EMBL" id="SVC77970.1"/>
    </source>
</evidence>
<feature type="non-terminal residue" evidence="3">
    <location>
        <position position="1"/>
    </location>
</feature>
<keyword evidence="1" id="KW-0479">Metal-binding</keyword>